<dbReference type="GO" id="GO:0043139">
    <property type="term" value="F:5'-3' DNA helicase activity"/>
    <property type="evidence" value="ECO:0007669"/>
    <property type="project" value="UniProtKB-EC"/>
</dbReference>
<gene>
    <name evidence="4" type="ORF">Egran_06910</name>
</gene>
<dbReference type="InterPro" id="IPR051055">
    <property type="entry name" value="PIF1_helicase"/>
</dbReference>
<dbReference type="GO" id="GO:0016887">
    <property type="term" value="F:ATP hydrolysis activity"/>
    <property type="evidence" value="ECO:0007669"/>
    <property type="project" value="RHEA"/>
</dbReference>
<organism evidence="4 5">
    <name type="scientific">Elaphomyces granulatus</name>
    <dbReference type="NCBI Taxonomy" id="519963"/>
    <lineage>
        <taxon>Eukaryota</taxon>
        <taxon>Fungi</taxon>
        <taxon>Dikarya</taxon>
        <taxon>Ascomycota</taxon>
        <taxon>Pezizomycotina</taxon>
        <taxon>Eurotiomycetes</taxon>
        <taxon>Eurotiomycetidae</taxon>
        <taxon>Eurotiales</taxon>
        <taxon>Elaphomycetaceae</taxon>
        <taxon>Elaphomyces</taxon>
    </lineage>
</organism>
<dbReference type="AlphaFoldDB" id="A0A232LMF2"/>
<evidence type="ECO:0000313" key="4">
    <source>
        <dbReference type="EMBL" id="OXV05322.1"/>
    </source>
</evidence>
<accession>A0A232LMF2</accession>
<evidence type="ECO:0000259" key="3">
    <source>
        <dbReference type="Pfam" id="PF05970"/>
    </source>
</evidence>
<reference evidence="4 5" key="1">
    <citation type="journal article" date="2015" name="Environ. Microbiol.">
        <title>Metagenome sequence of Elaphomyces granulatus from sporocarp tissue reveals Ascomycota ectomycorrhizal fingerprints of genome expansion and a Proteobacteria-rich microbiome.</title>
        <authorList>
            <person name="Quandt C.A."/>
            <person name="Kohler A."/>
            <person name="Hesse C.N."/>
            <person name="Sharpton T.J."/>
            <person name="Martin F."/>
            <person name="Spatafora J.W."/>
        </authorList>
    </citation>
    <scope>NUCLEOTIDE SEQUENCE [LARGE SCALE GENOMIC DNA]</scope>
    <source>
        <strain evidence="4 5">OSC145934</strain>
    </source>
</reference>
<keyword evidence="5" id="KW-1185">Reference proteome</keyword>
<dbReference type="EC" id="5.6.2.3" evidence="1"/>
<evidence type="ECO:0000256" key="1">
    <source>
        <dbReference type="RuleBase" id="RU363044"/>
    </source>
</evidence>
<dbReference type="Pfam" id="PF05970">
    <property type="entry name" value="PIF1"/>
    <property type="match status" value="1"/>
</dbReference>
<keyword evidence="1" id="KW-0234">DNA repair</keyword>
<dbReference type="GO" id="GO:0006281">
    <property type="term" value="P:DNA repair"/>
    <property type="evidence" value="ECO:0007669"/>
    <property type="project" value="UniProtKB-KW"/>
</dbReference>
<comment type="catalytic activity">
    <reaction evidence="1">
        <text>ATP + H2O = ADP + phosphate + H(+)</text>
        <dbReference type="Rhea" id="RHEA:13065"/>
        <dbReference type="ChEBI" id="CHEBI:15377"/>
        <dbReference type="ChEBI" id="CHEBI:15378"/>
        <dbReference type="ChEBI" id="CHEBI:30616"/>
        <dbReference type="ChEBI" id="CHEBI:43474"/>
        <dbReference type="ChEBI" id="CHEBI:456216"/>
        <dbReference type="EC" id="5.6.2.3"/>
    </reaction>
</comment>
<dbReference type="Gene3D" id="3.40.50.300">
    <property type="entry name" value="P-loop containing nucleotide triphosphate hydrolases"/>
    <property type="match status" value="1"/>
</dbReference>
<feature type="non-terminal residue" evidence="4">
    <location>
        <position position="163"/>
    </location>
</feature>
<dbReference type="InterPro" id="IPR027417">
    <property type="entry name" value="P-loop_NTPase"/>
</dbReference>
<keyword evidence="1" id="KW-0067">ATP-binding</keyword>
<comment type="caution">
    <text evidence="4">The sequence shown here is derived from an EMBL/GenBank/DDBJ whole genome shotgun (WGS) entry which is preliminary data.</text>
</comment>
<dbReference type="PANTHER" id="PTHR47642:SF6">
    <property type="entry name" value="ATP-DEPENDENT DNA HELICASE"/>
    <property type="match status" value="1"/>
</dbReference>
<sequence>MAAQLPNRDVTRLEDPDGMGDRDLDRGHDWESHRAERYPVFSDDFWQVMQVEHPETTDRVRSSATVEGLEFKQRQLYELIIGHYRNVLRKEPVEQLIINLDGKGGTGKSHVIKLISAHSDEMAANAGVSQCPIVRAAPTGVAAVGINGRTLHSLFRFPVPLPS</sequence>
<dbReference type="InterPro" id="IPR010285">
    <property type="entry name" value="DNA_helicase_pif1-like_DEAD"/>
</dbReference>
<keyword evidence="1" id="KW-0233">DNA recombination</keyword>
<comment type="cofactor">
    <cofactor evidence="1">
        <name>Mg(2+)</name>
        <dbReference type="ChEBI" id="CHEBI:18420"/>
    </cofactor>
</comment>
<dbReference type="GO" id="GO:0000723">
    <property type="term" value="P:telomere maintenance"/>
    <property type="evidence" value="ECO:0007669"/>
    <property type="project" value="InterPro"/>
</dbReference>
<keyword evidence="1" id="KW-0378">Hydrolase</keyword>
<comment type="similarity">
    <text evidence="1">Belongs to the helicase family.</text>
</comment>
<dbReference type="GO" id="GO:0006310">
    <property type="term" value="P:DNA recombination"/>
    <property type="evidence" value="ECO:0007669"/>
    <property type="project" value="UniProtKB-KW"/>
</dbReference>
<dbReference type="PANTHER" id="PTHR47642">
    <property type="entry name" value="ATP-DEPENDENT DNA HELICASE"/>
    <property type="match status" value="1"/>
</dbReference>
<feature type="region of interest" description="Disordered" evidence="2">
    <location>
        <begin position="1"/>
        <end position="27"/>
    </location>
</feature>
<keyword evidence="1" id="KW-0347">Helicase</keyword>
<dbReference type="EMBL" id="NPHW01007184">
    <property type="protein sequence ID" value="OXV05322.1"/>
    <property type="molecule type" value="Genomic_DNA"/>
</dbReference>
<keyword evidence="1" id="KW-0547">Nucleotide-binding</keyword>
<proteinExistence type="inferred from homology"/>
<keyword evidence="1" id="KW-0227">DNA damage</keyword>
<dbReference type="OrthoDB" id="3558550at2759"/>
<name>A0A232LMF2_9EURO</name>
<dbReference type="GO" id="GO:0005524">
    <property type="term" value="F:ATP binding"/>
    <property type="evidence" value="ECO:0007669"/>
    <property type="project" value="UniProtKB-KW"/>
</dbReference>
<dbReference type="Proteomes" id="UP000243515">
    <property type="component" value="Unassembled WGS sequence"/>
</dbReference>
<evidence type="ECO:0000313" key="5">
    <source>
        <dbReference type="Proteomes" id="UP000243515"/>
    </source>
</evidence>
<protein>
    <recommendedName>
        <fullName evidence="1">ATP-dependent DNA helicase</fullName>
        <ecNumber evidence="1">5.6.2.3</ecNumber>
    </recommendedName>
</protein>
<evidence type="ECO:0000256" key="2">
    <source>
        <dbReference type="SAM" id="MobiDB-lite"/>
    </source>
</evidence>
<feature type="compositionally biased region" description="Basic and acidic residues" evidence="2">
    <location>
        <begin position="9"/>
        <end position="27"/>
    </location>
</feature>
<feature type="domain" description="DNA helicase Pif1-like DEAD-box helicase" evidence="3">
    <location>
        <begin position="72"/>
        <end position="159"/>
    </location>
</feature>